<dbReference type="InterPro" id="IPR003594">
    <property type="entry name" value="HATPase_dom"/>
</dbReference>
<dbReference type="Pfam" id="PF02518">
    <property type="entry name" value="HATPase_c"/>
    <property type="match status" value="1"/>
</dbReference>
<accession>A0A653AFN9</accession>
<dbReference type="PANTHER" id="PTHR45453">
    <property type="entry name" value="PHOSPHATE REGULON SENSOR PROTEIN PHOR"/>
    <property type="match status" value="1"/>
</dbReference>
<keyword evidence="3" id="KW-0597">Phosphoprotein</keyword>
<evidence type="ECO:0000256" key="7">
    <source>
        <dbReference type="SAM" id="Phobius"/>
    </source>
</evidence>
<keyword evidence="7" id="KW-1133">Transmembrane helix</keyword>
<dbReference type="PANTHER" id="PTHR45453:SF1">
    <property type="entry name" value="PHOSPHATE REGULON SENSOR PROTEIN PHOR"/>
    <property type="match status" value="1"/>
</dbReference>
<dbReference type="GO" id="GO:0004721">
    <property type="term" value="F:phosphoprotein phosphatase activity"/>
    <property type="evidence" value="ECO:0007669"/>
    <property type="project" value="TreeGrafter"/>
</dbReference>
<evidence type="ECO:0000259" key="8">
    <source>
        <dbReference type="PROSITE" id="PS50109"/>
    </source>
</evidence>
<dbReference type="EMBL" id="UPXZ01000036">
    <property type="protein sequence ID" value="VBB46760.1"/>
    <property type="molecule type" value="Genomic_DNA"/>
</dbReference>
<dbReference type="GO" id="GO:0016036">
    <property type="term" value="P:cellular response to phosphate starvation"/>
    <property type="evidence" value="ECO:0007669"/>
    <property type="project" value="TreeGrafter"/>
</dbReference>
<evidence type="ECO:0000256" key="5">
    <source>
        <dbReference type="ARBA" id="ARBA00022777"/>
    </source>
</evidence>
<dbReference type="PRINTS" id="PR00344">
    <property type="entry name" value="BCTRLSENSOR"/>
</dbReference>
<reference evidence="9" key="1">
    <citation type="submission" date="2018-07" db="EMBL/GenBank/DDBJ databases">
        <authorList>
            <consortium name="Genoscope - CEA"/>
            <person name="William W."/>
        </authorList>
    </citation>
    <scope>NUCLEOTIDE SEQUENCE</scope>
    <source>
        <strain evidence="9">IK1</strain>
    </source>
</reference>
<sequence>MIFLLLATITFVQYQRERNNRAQLLDGQLKNYNLVISNYLNEKNFSWPQLNELVKLFPDSTLRVTVIDTSGLVLYDSFVKDPTTLENHKNRPEFLMARNSGDGKAIRHSHSTGKDYYYYATKFPHFYVRSALPYTPGLKILLKTNLFFIYFMVAILILAITALYFITKNFTRSIDRLRLFTHKAQTEEFEDEDWDFPKDELGEISQNMVSLYKQLAKTKNDVNNEREKLIKHLQISQEGLGIFSSEKKEILVNSHFIQYTNFLTEKQKGTSEDIFALEEFQEIDQFIDESLTNYQLTRKRITIEKEGKIFMVQCIVFQDDTFEVSINDITLQEHENELKRQLTQNISHELKTPVASIMGYMESILENPELDAERQHFFVERSLQQAQRLSALLQDISTLNKIEEHRKAFEKELCNISAIVSDVLNDVHLQLEERHFEVETHLHPEIQIRGNVSLIYSIFRNLMDNALTYAGENIRVEINCYREDDDFYYFTFSDNGIGVSEEHLNRIFERFYRVDKGRSRKMGGTGLGLAIVKNAVLYHKGNITAKNTPGGGLTFVFSLKKGNMNKLKAN</sequence>
<keyword evidence="7" id="KW-0812">Transmembrane</keyword>
<dbReference type="PROSITE" id="PS50109">
    <property type="entry name" value="HIS_KIN"/>
    <property type="match status" value="1"/>
</dbReference>
<dbReference type="AlphaFoldDB" id="A0A653AFN9"/>
<dbReference type="GO" id="GO:0005886">
    <property type="term" value="C:plasma membrane"/>
    <property type="evidence" value="ECO:0007669"/>
    <property type="project" value="TreeGrafter"/>
</dbReference>
<feature type="domain" description="Histidine kinase" evidence="8">
    <location>
        <begin position="345"/>
        <end position="563"/>
    </location>
</feature>
<keyword evidence="7" id="KW-0472">Membrane</keyword>
<evidence type="ECO:0000256" key="6">
    <source>
        <dbReference type="ARBA" id="ARBA00023012"/>
    </source>
</evidence>
<dbReference type="SMART" id="SM00388">
    <property type="entry name" value="HisKA"/>
    <property type="match status" value="1"/>
</dbReference>
<dbReference type="GO" id="GO:0000155">
    <property type="term" value="F:phosphorelay sensor kinase activity"/>
    <property type="evidence" value="ECO:0007669"/>
    <property type="project" value="InterPro"/>
</dbReference>
<dbReference type="Gene3D" id="3.30.565.10">
    <property type="entry name" value="Histidine kinase-like ATPase, C-terminal domain"/>
    <property type="match status" value="1"/>
</dbReference>
<dbReference type="SUPFAM" id="SSF55874">
    <property type="entry name" value="ATPase domain of HSP90 chaperone/DNA topoisomerase II/histidine kinase"/>
    <property type="match status" value="1"/>
</dbReference>
<gene>
    <name evidence="9" type="ORF">TRIP_D410023</name>
</gene>
<evidence type="ECO:0000256" key="1">
    <source>
        <dbReference type="ARBA" id="ARBA00000085"/>
    </source>
</evidence>
<keyword evidence="6" id="KW-0902">Two-component regulatory system</keyword>
<evidence type="ECO:0000256" key="4">
    <source>
        <dbReference type="ARBA" id="ARBA00022679"/>
    </source>
</evidence>
<dbReference type="InterPro" id="IPR003661">
    <property type="entry name" value="HisK_dim/P_dom"/>
</dbReference>
<dbReference type="InterPro" id="IPR036890">
    <property type="entry name" value="HATPase_C_sf"/>
</dbReference>
<dbReference type="SMART" id="SM00387">
    <property type="entry name" value="HATPase_c"/>
    <property type="match status" value="1"/>
</dbReference>
<dbReference type="InterPro" id="IPR050351">
    <property type="entry name" value="BphY/WalK/GraS-like"/>
</dbReference>
<dbReference type="InterPro" id="IPR004358">
    <property type="entry name" value="Sig_transdc_His_kin-like_C"/>
</dbReference>
<protein>
    <recommendedName>
        <fullName evidence="2">histidine kinase</fullName>
        <ecNumber evidence="2">2.7.13.3</ecNumber>
    </recommendedName>
</protein>
<evidence type="ECO:0000256" key="2">
    <source>
        <dbReference type="ARBA" id="ARBA00012438"/>
    </source>
</evidence>
<dbReference type="FunFam" id="3.30.565.10:FF:000006">
    <property type="entry name" value="Sensor histidine kinase WalK"/>
    <property type="match status" value="1"/>
</dbReference>
<proteinExistence type="predicted"/>
<dbReference type="Gene3D" id="6.10.340.10">
    <property type="match status" value="1"/>
</dbReference>
<comment type="catalytic activity">
    <reaction evidence="1">
        <text>ATP + protein L-histidine = ADP + protein N-phospho-L-histidine.</text>
        <dbReference type="EC" id="2.7.13.3"/>
    </reaction>
</comment>
<keyword evidence="4" id="KW-0808">Transferase</keyword>
<keyword evidence="5 9" id="KW-0418">Kinase</keyword>
<dbReference type="Gene3D" id="1.10.287.130">
    <property type="match status" value="1"/>
</dbReference>
<feature type="transmembrane region" description="Helical" evidence="7">
    <location>
        <begin position="147"/>
        <end position="166"/>
    </location>
</feature>
<dbReference type="InterPro" id="IPR036097">
    <property type="entry name" value="HisK_dim/P_sf"/>
</dbReference>
<dbReference type="InterPro" id="IPR005467">
    <property type="entry name" value="His_kinase_dom"/>
</dbReference>
<dbReference type="Pfam" id="PF00512">
    <property type="entry name" value="HisKA"/>
    <property type="match status" value="1"/>
</dbReference>
<organism evidence="9">
    <name type="scientific">uncultured Paludibacter sp</name>
    <dbReference type="NCBI Taxonomy" id="497635"/>
    <lineage>
        <taxon>Bacteria</taxon>
        <taxon>Pseudomonadati</taxon>
        <taxon>Bacteroidota</taxon>
        <taxon>Bacteroidia</taxon>
        <taxon>Bacteroidales</taxon>
        <taxon>Paludibacteraceae</taxon>
        <taxon>Paludibacter</taxon>
        <taxon>environmental samples</taxon>
    </lineage>
</organism>
<dbReference type="CDD" id="cd00075">
    <property type="entry name" value="HATPase"/>
    <property type="match status" value="1"/>
</dbReference>
<name>A0A653AFN9_9BACT</name>
<evidence type="ECO:0000313" key="9">
    <source>
        <dbReference type="EMBL" id="VBB46760.1"/>
    </source>
</evidence>
<dbReference type="SUPFAM" id="SSF47384">
    <property type="entry name" value="Homodimeric domain of signal transducing histidine kinase"/>
    <property type="match status" value="1"/>
</dbReference>
<dbReference type="EC" id="2.7.13.3" evidence="2"/>
<dbReference type="CDD" id="cd00082">
    <property type="entry name" value="HisKA"/>
    <property type="match status" value="1"/>
</dbReference>
<evidence type="ECO:0000256" key="3">
    <source>
        <dbReference type="ARBA" id="ARBA00022553"/>
    </source>
</evidence>